<dbReference type="OrthoDB" id="2153661at2759"/>
<dbReference type="RefSeq" id="XP_024736132.1">
    <property type="nucleotide sequence ID" value="XM_024885874.1"/>
</dbReference>
<protein>
    <recommendedName>
        <fullName evidence="5">Large ribosomal subunit protein mL38</fullName>
    </recommendedName>
</protein>
<dbReference type="InterPro" id="IPR008914">
    <property type="entry name" value="PEBP"/>
</dbReference>
<dbReference type="AlphaFoldDB" id="A0A2J6T8B3"/>
<gene>
    <name evidence="6" type="ORF">K444DRAFT_653375</name>
</gene>
<dbReference type="EMBL" id="KZ613817">
    <property type="protein sequence ID" value="PMD59228.1"/>
    <property type="molecule type" value="Genomic_DNA"/>
</dbReference>
<keyword evidence="7" id="KW-1185">Reference proteome</keyword>
<dbReference type="CDD" id="cd00866">
    <property type="entry name" value="PEBP_euk"/>
    <property type="match status" value="1"/>
</dbReference>
<dbReference type="Proteomes" id="UP000235371">
    <property type="component" value="Unassembled WGS sequence"/>
</dbReference>
<comment type="subcellular location">
    <subcellularLocation>
        <location evidence="1">Mitochondrion</location>
    </subcellularLocation>
</comment>
<evidence type="ECO:0000256" key="3">
    <source>
        <dbReference type="ARBA" id="ARBA00037226"/>
    </source>
</evidence>
<dbReference type="STRING" id="1095630.A0A2J6T8B3"/>
<keyword evidence="2" id="KW-0496">Mitochondrion</keyword>
<evidence type="ECO:0000256" key="1">
    <source>
        <dbReference type="ARBA" id="ARBA00004173"/>
    </source>
</evidence>
<evidence type="ECO:0000256" key="2">
    <source>
        <dbReference type="ARBA" id="ARBA00023128"/>
    </source>
</evidence>
<dbReference type="Gene3D" id="3.90.280.10">
    <property type="entry name" value="PEBP-like"/>
    <property type="match status" value="1"/>
</dbReference>
<dbReference type="FunCoup" id="A0A2J6T8B3">
    <property type="interactions" value="201"/>
</dbReference>
<dbReference type="GO" id="GO:0005739">
    <property type="term" value="C:mitochondrion"/>
    <property type="evidence" value="ECO:0007669"/>
    <property type="project" value="UniProtKB-SubCell"/>
</dbReference>
<dbReference type="InterPro" id="IPR036610">
    <property type="entry name" value="PEBP-like_sf"/>
</dbReference>
<proteinExistence type="inferred from homology"/>
<dbReference type="PANTHER" id="PTHR11362">
    <property type="entry name" value="PHOSPHATIDYLETHANOLAMINE-BINDING PROTEIN"/>
    <property type="match status" value="1"/>
</dbReference>
<comment type="similarity">
    <text evidence="4">Belongs to the phosphatidylethanolamine-binding protein family. Mitochondrion-specific ribosomal protein mL38 subfamily.</text>
</comment>
<name>A0A2J6T8B3_9HELO</name>
<dbReference type="GeneID" id="36593951"/>
<evidence type="ECO:0000256" key="4">
    <source>
        <dbReference type="ARBA" id="ARBA00038016"/>
    </source>
</evidence>
<sequence>MSGCQKAARPLAQCLRSSQALCQSARAIRLFTRSSRLSEEAVTETASFTTTPIYDPEAVTSSKEEKKLMKTGVFPIGSRRRRAAIKTSENILFEQLPYQCFQEARKVLQADREEKLQLIAKERLRISNLIATDPKSINGGRKFKQVRLDSMRRHLEYLKIQADINDPLIKKRFEDGQGDMTKPIYRYLADRKWRDYQRKIIVQRIEQLAVVPDVLPFFEPTAEVRLAFRQKNVQPGEFVDSRISEVSARLKVQVFDKGERLVTVAVVDSDVPIVDKDWFASRCHYLAANIPLSPTETSLPLSKATEGQLIHPWLPAFAQKGSPYHRYTVFVLQQKPGQILDTATLKEKIKRDGFSMRRFVDRNNVTPIGMSIFRSIWDEGTAGVMQRAGIEGADIEFKRKKVVALKPKQKARGWEARHASDKYKSLRR</sequence>
<evidence type="ECO:0000256" key="5">
    <source>
        <dbReference type="ARBA" id="ARBA00039444"/>
    </source>
</evidence>
<dbReference type="PANTHER" id="PTHR11362:SF82">
    <property type="entry name" value="PHOSPHATIDYLETHANOLAMINE-BINDING PROTEIN 4"/>
    <property type="match status" value="1"/>
</dbReference>
<dbReference type="InParanoid" id="A0A2J6T8B3"/>
<dbReference type="Gene3D" id="1.20.58.1180">
    <property type="match status" value="1"/>
</dbReference>
<dbReference type="FunFam" id="1.20.58.1180:FF:000001">
    <property type="entry name" value="Mitochondrial large ribosomal subunit YmL35"/>
    <property type="match status" value="1"/>
</dbReference>
<dbReference type="SUPFAM" id="SSF49777">
    <property type="entry name" value="PEBP-like"/>
    <property type="match status" value="1"/>
</dbReference>
<comment type="function">
    <text evidence="3">Component of the mitochondrial ribosome (mitoribosome), a dedicated translation machinery responsible for the synthesis of mitochondrial genome-encoded proteins, including at least some of the essential transmembrane subunits of the mitochondrial respiratory chain. The mitoribosomes are attached to the mitochondrial inner membrane and translation products are cotranslationally integrated into the membrane.</text>
</comment>
<organism evidence="6 7">
    <name type="scientific">Hyaloscypha bicolor E</name>
    <dbReference type="NCBI Taxonomy" id="1095630"/>
    <lineage>
        <taxon>Eukaryota</taxon>
        <taxon>Fungi</taxon>
        <taxon>Dikarya</taxon>
        <taxon>Ascomycota</taxon>
        <taxon>Pezizomycotina</taxon>
        <taxon>Leotiomycetes</taxon>
        <taxon>Helotiales</taxon>
        <taxon>Hyaloscyphaceae</taxon>
        <taxon>Hyaloscypha</taxon>
        <taxon>Hyaloscypha bicolor</taxon>
    </lineage>
</organism>
<dbReference type="Pfam" id="PF01161">
    <property type="entry name" value="PBP"/>
    <property type="match status" value="1"/>
</dbReference>
<evidence type="ECO:0000313" key="7">
    <source>
        <dbReference type="Proteomes" id="UP000235371"/>
    </source>
</evidence>
<reference evidence="6 7" key="1">
    <citation type="submission" date="2016-04" db="EMBL/GenBank/DDBJ databases">
        <title>A degradative enzymes factory behind the ericoid mycorrhizal symbiosis.</title>
        <authorList>
            <consortium name="DOE Joint Genome Institute"/>
            <person name="Martino E."/>
            <person name="Morin E."/>
            <person name="Grelet G."/>
            <person name="Kuo A."/>
            <person name="Kohler A."/>
            <person name="Daghino S."/>
            <person name="Barry K."/>
            <person name="Choi C."/>
            <person name="Cichocki N."/>
            <person name="Clum A."/>
            <person name="Copeland A."/>
            <person name="Hainaut M."/>
            <person name="Haridas S."/>
            <person name="Labutti K."/>
            <person name="Lindquist E."/>
            <person name="Lipzen A."/>
            <person name="Khouja H.-R."/>
            <person name="Murat C."/>
            <person name="Ohm R."/>
            <person name="Olson A."/>
            <person name="Spatafora J."/>
            <person name="Veneault-Fourrey C."/>
            <person name="Henrissat B."/>
            <person name="Grigoriev I."/>
            <person name="Martin F."/>
            <person name="Perotto S."/>
        </authorList>
    </citation>
    <scope>NUCLEOTIDE SEQUENCE [LARGE SCALE GENOMIC DNA]</scope>
    <source>
        <strain evidence="6 7">E</strain>
    </source>
</reference>
<dbReference type="FunFam" id="3.90.280.10:FF:000004">
    <property type="entry name" value="Mitochondrial large ribosomal subunit YmL35"/>
    <property type="match status" value="1"/>
</dbReference>
<evidence type="ECO:0000313" key="6">
    <source>
        <dbReference type="EMBL" id="PMD59228.1"/>
    </source>
</evidence>
<accession>A0A2J6T8B3</accession>
<dbReference type="InterPro" id="IPR035810">
    <property type="entry name" value="PEBP_euk"/>
</dbReference>